<reference evidence="7 8" key="1">
    <citation type="journal article" date="2010" name="Proc. Natl. Acad. Sci. U.S.A.">
        <title>Insights into evolution of multicellular fungi from the assembled chromosomes of the mushroom Coprinopsis cinerea (Coprinus cinereus).</title>
        <authorList>
            <person name="Stajich J.E."/>
            <person name="Wilke S.K."/>
            <person name="Ahren D."/>
            <person name="Au C.H."/>
            <person name="Birren B.W."/>
            <person name="Borodovsky M."/>
            <person name="Burns C."/>
            <person name="Canback B."/>
            <person name="Casselton L.A."/>
            <person name="Cheng C.K."/>
            <person name="Deng J."/>
            <person name="Dietrich F.S."/>
            <person name="Fargo D.C."/>
            <person name="Farman M.L."/>
            <person name="Gathman A.C."/>
            <person name="Goldberg J."/>
            <person name="Guigo R."/>
            <person name="Hoegger P.J."/>
            <person name="Hooker J.B."/>
            <person name="Huggins A."/>
            <person name="James T.Y."/>
            <person name="Kamada T."/>
            <person name="Kilaru S."/>
            <person name="Kodira C."/>
            <person name="Kues U."/>
            <person name="Kupfer D."/>
            <person name="Kwan H.S."/>
            <person name="Lomsadze A."/>
            <person name="Li W."/>
            <person name="Lilly W.W."/>
            <person name="Ma L.J."/>
            <person name="Mackey A.J."/>
            <person name="Manning G."/>
            <person name="Martin F."/>
            <person name="Muraguchi H."/>
            <person name="Natvig D.O."/>
            <person name="Palmerini H."/>
            <person name="Ramesh M.A."/>
            <person name="Rehmeyer C.J."/>
            <person name="Roe B.A."/>
            <person name="Shenoy N."/>
            <person name="Stanke M."/>
            <person name="Ter-Hovhannisyan V."/>
            <person name="Tunlid A."/>
            <person name="Velagapudi R."/>
            <person name="Vision T.J."/>
            <person name="Zeng Q."/>
            <person name="Zolan M.E."/>
            <person name="Pukkila P.J."/>
        </authorList>
    </citation>
    <scope>NUCLEOTIDE SEQUENCE [LARGE SCALE GENOMIC DNA]</scope>
    <source>
        <strain evidence="8">Okayama-7 / 130 / ATCC MYA-4618 / FGSC 9003</strain>
    </source>
</reference>
<name>A8N9Q9_COPC7</name>
<dbReference type="InterPro" id="IPR007867">
    <property type="entry name" value="GMC_OxRtase_C"/>
</dbReference>
<dbReference type="EMBL" id="AACS02000007">
    <property type="protein sequence ID" value="EAU90238.1"/>
    <property type="molecule type" value="Genomic_DNA"/>
</dbReference>
<evidence type="ECO:0000313" key="7">
    <source>
        <dbReference type="EMBL" id="EAU90238.1"/>
    </source>
</evidence>
<dbReference type="eggNOG" id="ENOG502S52J">
    <property type="taxonomic scope" value="Eukaryota"/>
</dbReference>
<dbReference type="Proteomes" id="UP000001861">
    <property type="component" value="Unassembled WGS sequence"/>
</dbReference>
<gene>
    <name evidence="7" type="ORF">CC1G_11562</name>
</gene>
<dbReference type="InterPro" id="IPR036188">
    <property type="entry name" value="FAD/NAD-bd_sf"/>
</dbReference>
<dbReference type="GO" id="GO:0016614">
    <property type="term" value="F:oxidoreductase activity, acting on CH-OH group of donors"/>
    <property type="evidence" value="ECO:0007669"/>
    <property type="project" value="InterPro"/>
</dbReference>
<dbReference type="PANTHER" id="PTHR42784">
    <property type="entry name" value="PYRANOSE 2-OXIDASE"/>
    <property type="match status" value="1"/>
</dbReference>
<dbReference type="OMA" id="CGTMRMD"/>
<dbReference type="KEGG" id="cci:CC1G_11562"/>
<dbReference type="VEuPathDB" id="FungiDB:CC1G_11562"/>
<dbReference type="GeneID" id="6008035"/>
<evidence type="ECO:0000256" key="5">
    <source>
        <dbReference type="ARBA" id="ARBA00023002"/>
    </source>
</evidence>
<protein>
    <recommendedName>
        <fullName evidence="6">Glucose-methanol-choline oxidoreductase C-terminal domain-containing protein</fullName>
    </recommendedName>
</protein>
<evidence type="ECO:0000259" key="6">
    <source>
        <dbReference type="Pfam" id="PF05199"/>
    </source>
</evidence>
<accession>A8N9Q9</accession>
<dbReference type="InParanoid" id="A8N9Q9"/>
<evidence type="ECO:0000256" key="3">
    <source>
        <dbReference type="ARBA" id="ARBA00022630"/>
    </source>
</evidence>
<evidence type="ECO:0000256" key="4">
    <source>
        <dbReference type="ARBA" id="ARBA00022827"/>
    </source>
</evidence>
<proteinExistence type="inferred from homology"/>
<organism evidence="7 8">
    <name type="scientific">Coprinopsis cinerea (strain Okayama-7 / 130 / ATCC MYA-4618 / FGSC 9003)</name>
    <name type="common">Inky cap fungus</name>
    <name type="synonym">Hormographiella aspergillata</name>
    <dbReference type="NCBI Taxonomy" id="240176"/>
    <lineage>
        <taxon>Eukaryota</taxon>
        <taxon>Fungi</taxon>
        <taxon>Dikarya</taxon>
        <taxon>Basidiomycota</taxon>
        <taxon>Agaricomycotina</taxon>
        <taxon>Agaricomycetes</taxon>
        <taxon>Agaricomycetidae</taxon>
        <taxon>Agaricales</taxon>
        <taxon>Agaricineae</taxon>
        <taxon>Psathyrellaceae</taxon>
        <taxon>Coprinopsis</taxon>
    </lineage>
</organism>
<dbReference type="InterPro" id="IPR051473">
    <property type="entry name" value="P2Ox-like"/>
</dbReference>
<keyword evidence="8" id="KW-1185">Reference proteome</keyword>
<dbReference type="PANTHER" id="PTHR42784:SF1">
    <property type="entry name" value="PYRANOSE 2-OXIDASE"/>
    <property type="match status" value="1"/>
</dbReference>
<keyword evidence="5" id="KW-0560">Oxidoreductase</keyword>
<evidence type="ECO:0000256" key="2">
    <source>
        <dbReference type="ARBA" id="ARBA00010790"/>
    </source>
</evidence>
<dbReference type="Gene3D" id="3.50.50.60">
    <property type="entry name" value="FAD/NAD(P)-binding domain"/>
    <property type="match status" value="2"/>
</dbReference>
<keyword evidence="4" id="KW-0274">FAD</keyword>
<dbReference type="RefSeq" id="XP_001831565.1">
    <property type="nucleotide sequence ID" value="XM_001831513.1"/>
</dbReference>
<evidence type="ECO:0000313" key="8">
    <source>
        <dbReference type="Proteomes" id="UP000001861"/>
    </source>
</evidence>
<dbReference type="SUPFAM" id="SSF51905">
    <property type="entry name" value="FAD/NAD(P)-binding domain"/>
    <property type="match status" value="1"/>
</dbReference>
<keyword evidence="3" id="KW-0285">Flavoprotein</keyword>
<comment type="cofactor">
    <cofactor evidence="1">
        <name>FAD</name>
        <dbReference type="ChEBI" id="CHEBI:57692"/>
    </cofactor>
</comment>
<dbReference type="AlphaFoldDB" id="A8N9Q9"/>
<dbReference type="OrthoDB" id="167809at2759"/>
<comment type="similarity">
    <text evidence="2">Belongs to the GMC oxidoreductase family.</text>
</comment>
<evidence type="ECO:0000256" key="1">
    <source>
        <dbReference type="ARBA" id="ARBA00001974"/>
    </source>
</evidence>
<comment type="caution">
    <text evidence="7">The sequence shown here is derived from an EMBL/GenBank/DDBJ whole genome shotgun (WGS) entry which is preliminary data.</text>
</comment>
<sequence>MSPTYEDLWFGLTPQEAAKEAYDIIVVGTGMGAGVLAGDLFDTNSKLGNKAKNILVIEKGGLSFHSHCLNASRPGGFGEDRGQQNDTFFSLFKKNYTFSDPSYAEQWKAGEMFNLGGRGAAWGLFAPRIHDDTLDEEFGKPLRQELVGHWYRKAEDLMGLFQPTTNTYHASLMERLNMVSERECQWQWGRIASEFKDEKNFDFAKGAFSPIDKLLEIAMSKDRSKSGQSIEHRNFKLLLNSDVRSLQQDDKDGMCYSGVWVRDSKGKDTLINLKPGGTIVLGGGSVGSPAILMRTSTNLTDTLQKNGGLHLTDHDIFAATATFAWQSDDIRDKVGAMKLQTWARCKKSKRIALLNVAVDASSFLPRSFYPDQARYTNKDYPKMIAAFILPEPLLPTNTIKLDSSPSDPKKRRDAEPIVAAGRRAPFNTTPEDREDLADLRELTETIFDTMQAELKLCDVYLTDQEGADDDKFFKPLELGGVAHELGTIPMRRGEKDDPHCLDENLLLRDTTNVYVCDLSLFPFSPEVNPTLTLVALALRLSRQILSPKIIDTKGNDEPGSYLTVARAQVRRWVVNQTGDPIKVQISNISGVALGNKFIDEKPEPEAANAETILEPGEVLEVDRDSKTDETVRVYRLMFGVDWEEWKKMTNRTPEDPFLTRPDHYIASPQKVCAIL</sequence>
<feature type="domain" description="Glucose-methanol-choline oxidoreductase C-terminal" evidence="6">
    <location>
        <begin position="423"/>
        <end position="537"/>
    </location>
</feature>
<dbReference type="Pfam" id="PF05199">
    <property type="entry name" value="GMC_oxred_C"/>
    <property type="match status" value="1"/>
</dbReference>